<feature type="transmembrane region" description="Helical" evidence="14">
    <location>
        <begin position="138"/>
        <end position="163"/>
    </location>
</feature>
<feature type="transmembrane region" description="Helical" evidence="14">
    <location>
        <begin position="324"/>
        <end position="347"/>
    </location>
</feature>
<dbReference type="GO" id="GO:0006629">
    <property type="term" value="P:lipid metabolic process"/>
    <property type="evidence" value="ECO:0007669"/>
    <property type="project" value="UniProtKB-KW"/>
</dbReference>
<gene>
    <name evidence="14 16" type="primary">mprF</name>
    <name evidence="16" type="ORF">H9901_04045</name>
</gene>
<evidence type="ECO:0000256" key="10">
    <source>
        <dbReference type="ARBA" id="ARBA00023136"/>
    </source>
</evidence>
<dbReference type="AlphaFoldDB" id="A0A948X0T6"/>
<organism evidence="16 17">
    <name type="scientific">Candidatus Paralactobacillus gallistercoris</name>
    <dbReference type="NCBI Taxonomy" id="2838724"/>
    <lineage>
        <taxon>Bacteria</taxon>
        <taxon>Bacillati</taxon>
        <taxon>Bacillota</taxon>
        <taxon>Bacilli</taxon>
        <taxon>Lactobacillales</taxon>
        <taxon>Lactobacillaceae</taxon>
        <taxon>Lactobacillus</taxon>
    </lineage>
</organism>
<feature type="transmembrane region" description="Helical" evidence="14">
    <location>
        <begin position="210"/>
        <end position="228"/>
    </location>
</feature>
<evidence type="ECO:0000313" key="17">
    <source>
        <dbReference type="Proteomes" id="UP000777303"/>
    </source>
</evidence>
<evidence type="ECO:0000256" key="8">
    <source>
        <dbReference type="ARBA" id="ARBA00022989"/>
    </source>
</evidence>
<protein>
    <recommendedName>
        <fullName evidence="4 14">Phosphatidylglycerol lysyltransferase</fullName>
        <ecNumber evidence="3 14">2.3.2.3</ecNumber>
    </recommendedName>
    <alternativeName>
        <fullName evidence="12 14">Lysylphosphatidylglycerol synthase</fullName>
    </alternativeName>
</protein>
<feature type="transmembrane region" description="Helical" evidence="14">
    <location>
        <begin position="169"/>
        <end position="189"/>
    </location>
</feature>
<evidence type="ECO:0000256" key="6">
    <source>
        <dbReference type="ARBA" id="ARBA00022679"/>
    </source>
</evidence>
<feature type="transmembrane region" description="Helical" evidence="14">
    <location>
        <begin position="57"/>
        <end position="76"/>
    </location>
</feature>
<dbReference type="Pfam" id="PF03706">
    <property type="entry name" value="LPG_synthase_TM"/>
    <property type="match status" value="1"/>
</dbReference>
<feature type="transmembrane region" description="Helical" evidence="14">
    <location>
        <begin position="18"/>
        <end position="36"/>
    </location>
</feature>
<dbReference type="NCBIfam" id="NF033480">
    <property type="entry name" value="bifunc_MprF"/>
    <property type="match status" value="1"/>
</dbReference>
<evidence type="ECO:0000256" key="3">
    <source>
        <dbReference type="ARBA" id="ARBA00012014"/>
    </source>
</evidence>
<dbReference type="GO" id="GO:0046677">
    <property type="term" value="P:response to antibiotic"/>
    <property type="evidence" value="ECO:0007669"/>
    <property type="project" value="UniProtKB-KW"/>
</dbReference>
<feature type="domain" description="Phosphatidylglycerol lysyltransferase C-terminal" evidence="15">
    <location>
        <begin position="527"/>
        <end position="823"/>
    </location>
</feature>
<reference evidence="16" key="2">
    <citation type="submission" date="2021-04" db="EMBL/GenBank/DDBJ databases">
        <authorList>
            <person name="Gilroy R."/>
        </authorList>
    </citation>
    <scope>NUCLEOTIDE SEQUENCE</scope>
    <source>
        <strain evidence="16">F6-6636</strain>
    </source>
</reference>
<comment type="catalytic activity">
    <reaction evidence="13 14">
        <text>L-lysyl-tRNA(Lys) + a 1,2-diacyl-sn-glycero-3-phospho-(1'-sn-glycerol) = a 1,2-diacyl-sn-glycero-3-phospho-1'-(3'-O-L-lysyl)-sn-glycerol + tRNA(Lys)</text>
        <dbReference type="Rhea" id="RHEA:10668"/>
        <dbReference type="Rhea" id="RHEA-COMP:9696"/>
        <dbReference type="Rhea" id="RHEA-COMP:9697"/>
        <dbReference type="ChEBI" id="CHEBI:64716"/>
        <dbReference type="ChEBI" id="CHEBI:75792"/>
        <dbReference type="ChEBI" id="CHEBI:78442"/>
        <dbReference type="ChEBI" id="CHEBI:78529"/>
        <dbReference type="EC" id="2.3.2.3"/>
    </reaction>
</comment>
<name>A0A948X0T6_9LACO</name>
<feature type="transmembrane region" description="Helical" evidence="14">
    <location>
        <begin position="359"/>
        <end position="381"/>
    </location>
</feature>
<dbReference type="InterPro" id="IPR016181">
    <property type="entry name" value="Acyl_CoA_acyltransferase"/>
</dbReference>
<dbReference type="InterPro" id="IPR024320">
    <property type="entry name" value="LPG_synthase_C"/>
</dbReference>
<dbReference type="Proteomes" id="UP000777303">
    <property type="component" value="Unassembled WGS sequence"/>
</dbReference>
<feature type="transmembrane region" description="Helical" evidence="14">
    <location>
        <begin position="452"/>
        <end position="469"/>
    </location>
</feature>
<dbReference type="GO" id="GO:0055091">
    <property type="term" value="P:phospholipid homeostasis"/>
    <property type="evidence" value="ECO:0007669"/>
    <property type="project" value="TreeGrafter"/>
</dbReference>
<feature type="transmembrane region" description="Helical" evidence="14">
    <location>
        <begin position="287"/>
        <end position="303"/>
    </location>
</feature>
<dbReference type="GO" id="GO:0005886">
    <property type="term" value="C:plasma membrane"/>
    <property type="evidence" value="ECO:0007669"/>
    <property type="project" value="UniProtKB-SubCell"/>
</dbReference>
<evidence type="ECO:0000256" key="7">
    <source>
        <dbReference type="ARBA" id="ARBA00022692"/>
    </source>
</evidence>
<reference evidence="16" key="1">
    <citation type="journal article" date="2021" name="PeerJ">
        <title>Extensive microbial diversity within the chicken gut microbiome revealed by metagenomics and culture.</title>
        <authorList>
            <person name="Gilroy R."/>
            <person name="Ravi A."/>
            <person name="Getino M."/>
            <person name="Pursley I."/>
            <person name="Horton D.L."/>
            <person name="Alikhan N.F."/>
            <person name="Baker D."/>
            <person name="Gharbi K."/>
            <person name="Hall N."/>
            <person name="Watson M."/>
            <person name="Adriaenssens E.M."/>
            <person name="Foster-Nyarko E."/>
            <person name="Jarju S."/>
            <person name="Secka A."/>
            <person name="Antonio M."/>
            <person name="Oren A."/>
            <person name="Chaudhuri R.R."/>
            <person name="La Ragione R."/>
            <person name="Hildebrand F."/>
            <person name="Pallen M.J."/>
        </authorList>
    </citation>
    <scope>NUCLEOTIDE SEQUENCE</scope>
    <source>
        <strain evidence="16">F6-6636</strain>
    </source>
</reference>
<keyword evidence="6 14" id="KW-0808">Transferase</keyword>
<evidence type="ECO:0000256" key="4">
    <source>
        <dbReference type="ARBA" id="ARBA00021546"/>
    </source>
</evidence>
<dbReference type="InterPro" id="IPR022791">
    <property type="entry name" value="L-PG_synthase/AglD"/>
</dbReference>
<comment type="caution">
    <text evidence="16">The sequence shown here is derived from an EMBL/GenBank/DDBJ whole genome shotgun (WGS) entry which is preliminary data.</text>
</comment>
<keyword evidence="8 14" id="KW-1133">Transmembrane helix</keyword>
<feature type="transmembrane region" description="Helical" evidence="14">
    <location>
        <begin position="96"/>
        <end position="117"/>
    </location>
</feature>
<comment type="subcellular location">
    <subcellularLocation>
        <location evidence="1 14">Cell membrane</location>
        <topology evidence="1 14">Multi-pass membrane protein</topology>
    </subcellularLocation>
</comment>
<feature type="transmembrane region" description="Helical" evidence="14">
    <location>
        <begin position="234"/>
        <end position="253"/>
    </location>
</feature>
<evidence type="ECO:0000256" key="9">
    <source>
        <dbReference type="ARBA" id="ARBA00023098"/>
    </source>
</evidence>
<dbReference type="EC" id="2.3.2.3" evidence="3 14"/>
<evidence type="ECO:0000256" key="1">
    <source>
        <dbReference type="ARBA" id="ARBA00004651"/>
    </source>
</evidence>
<evidence type="ECO:0000256" key="11">
    <source>
        <dbReference type="ARBA" id="ARBA00023251"/>
    </source>
</evidence>
<dbReference type="SUPFAM" id="SSF55729">
    <property type="entry name" value="Acyl-CoA N-acyltransferases (Nat)"/>
    <property type="match status" value="1"/>
</dbReference>
<evidence type="ECO:0000256" key="14">
    <source>
        <dbReference type="RuleBase" id="RU363042"/>
    </source>
</evidence>
<dbReference type="GO" id="GO:0050071">
    <property type="term" value="F:phosphatidylglycerol lysyltransferase activity"/>
    <property type="evidence" value="ECO:0007669"/>
    <property type="project" value="UniProtKB-EC"/>
</dbReference>
<dbReference type="EMBL" id="JAHLFS010000051">
    <property type="protein sequence ID" value="MBU3851852.1"/>
    <property type="molecule type" value="Genomic_DNA"/>
</dbReference>
<sequence>MKAYIQRVWNFIQRHLNLLKAIFVMAVLVYVIIEVGRIGRDLNGQQVKASLATQSPLTLLILLVCGFIAILPMLNYDREIVHFLPGDYKPSYVFQSGWTVNSFTNILGFGGFLGASLRAHFYGKNATQKQILFAISKIALFLLSGLSIWCLLALILVFVFHIGSAYAHYWIWLLGGGLYFPILMIITHLKDAKFFADLTTKRQISLTTGSIFEWGFAAGFFLLIGYLMKLPVNFLAVLPLFMVANVIGEISMLPGGLGSFDVIMITELSALGIDSSVAVVWLLFYRLFYYIFPFLVGVIFFIHDAGGRFNKALEGLPKRLLEKIAHVFIVVFLYFSVAMLLVIATVPDIALDNHFFQQLYPYTFIFIDRTTNILMAFLLLGFARGIANKVKKAYWPTVILLVIAMLNTLYRDWSIRFVIFLGIVLIAMLLTKNELTRDRLQLSWGDRLVDGIFFACSFIFYAIAYFYNTPYIHHRHAIPLQFLFPSEQLLLESFISVILAAVTLYVIFHYLSMGNTLHGKFDAQRIRNIITNYGGNEVSHLAYLRDKSVYYYQENGQDQVFFLYRQKANKLIIMGEPIGNPDKIISAIKEFMIVADKQNLSLVFYEISSHLTMALHELGFDFIKIGEEGFVELSKFNMHGNHRKAERALMNKFKRNGYTFAMLQPPFDNATLQSLKHVSDSWLNGRNEKGFSLGFFDKYYLNQAPIAVVYNKDHQIVAFANMMPTGTHKITSIDLMRHTQQAPSGIMDEIFINLFEQSRDEGYTYFDMGMAPLSNVGTSPYSFIEEKIAHLIYEYGYHFYGFQGLRSYKNKYVTEWHSKYIAFRKRSSMIFTMVQILMVVNQRINAADSGKNKNNFFSRHFLHAIQIDSLYEGKKTNQENEN</sequence>
<accession>A0A948X0T6</accession>
<keyword evidence="11 14" id="KW-0046">Antibiotic resistance</keyword>
<evidence type="ECO:0000256" key="2">
    <source>
        <dbReference type="ARBA" id="ARBA00008627"/>
    </source>
</evidence>
<evidence type="ECO:0000313" key="16">
    <source>
        <dbReference type="EMBL" id="MBU3851852.1"/>
    </source>
</evidence>
<comment type="function">
    <text evidence="14">Catalyzes the transfer of a lysyl group from L-lysyl-tRNA(Lys) to membrane-bound phosphatidylglycerol (PG), which produces lysylphosphatidylglycerol (LPG), a major component of the bacterial membrane with a positive net charge. LPG synthesis contributes to bacterial virulence as it is involved in the resistance mechanism against cationic antimicrobial peptides (CAMP) produces by the host's immune system (defensins, cathelicidins) and by the competing microorganisms.</text>
</comment>
<dbReference type="PANTHER" id="PTHR34697">
    <property type="entry name" value="PHOSPHATIDYLGLYCEROL LYSYLTRANSFERASE"/>
    <property type="match status" value="1"/>
</dbReference>
<keyword evidence="10 14" id="KW-0472">Membrane</keyword>
<keyword evidence="7 14" id="KW-0812">Transmembrane</keyword>
<feature type="transmembrane region" description="Helical" evidence="14">
    <location>
        <begin position="415"/>
        <end position="431"/>
    </location>
</feature>
<keyword evidence="5" id="KW-1003">Cell membrane</keyword>
<evidence type="ECO:0000256" key="5">
    <source>
        <dbReference type="ARBA" id="ARBA00022475"/>
    </source>
</evidence>
<dbReference type="InterPro" id="IPR051211">
    <property type="entry name" value="PG_lysyltransferase"/>
</dbReference>
<feature type="transmembrane region" description="Helical" evidence="14">
    <location>
        <begin position="489"/>
        <end position="511"/>
    </location>
</feature>
<comment type="similarity">
    <text evidence="2 14">Belongs to the LPG synthase family.</text>
</comment>
<proteinExistence type="inferred from homology"/>
<evidence type="ECO:0000256" key="12">
    <source>
        <dbReference type="ARBA" id="ARBA00031899"/>
    </source>
</evidence>
<evidence type="ECO:0000259" key="15">
    <source>
        <dbReference type="Pfam" id="PF09924"/>
    </source>
</evidence>
<keyword evidence="9 14" id="KW-0443">Lipid metabolism</keyword>
<dbReference type="PANTHER" id="PTHR34697:SF2">
    <property type="entry name" value="PHOSPHATIDYLGLYCEROL LYSYLTRANSFERASE"/>
    <property type="match status" value="1"/>
</dbReference>
<evidence type="ECO:0000256" key="13">
    <source>
        <dbReference type="ARBA" id="ARBA00047540"/>
    </source>
</evidence>
<dbReference type="Pfam" id="PF09924">
    <property type="entry name" value="LPG_synthase_C"/>
    <property type="match status" value="1"/>
</dbReference>